<dbReference type="PANTHER" id="PTHR40690:SF1">
    <property type="entry name" value="DUF1611 DOMAIN-CONTAINING PROTEIN"/>
    <property type="match status" value="1"/>
</dbReference>
<organism evidence="3 4">
    <name type="scientific">Conexivisphaera calida</name>
    <dbReference type="NCBI Taxonomy" id="1874277"/>
    <lineage>
        <taxon>Archaea</taxon>
        <taxon>Nitrososphaerota</taxon>
        <taxon>Conexivisphaeria</taxon>
        <taxon>Conexivisphaerales</taxon>
        <taxon>Conexivisphaeraceae</taxon>
        <taxon>Conexivisphaera</taxon>
    </lineage>
</organism>
<evidence type="ECO:0000259" key="2">
    <source>
        <dbReference type="Pfam" id="PF17396"/>
    </source>
</evidence>
<dbReference type="RefSeq" id="WP_174447812.1">
    <property type="nucleotide sequence ID" value="NZ_AP018732.1"/>
</dbReference>
<dbReference type="InterPro" id="IPR027417">
    <property type="entry name" value="P-loop_NTPase"/>
</dbReference>
<dbReference type="PANTHER" id="PTHR40690">
    <property type="entry name" value="GLL3100 PROTEIN"/>
    <property type="match status" value="1"/>
</dbReference>
<dbReference type="PIRSF" id="PIRSF026760">
    <property type="entry name" value="UCP026760"/>
    <property type="match status" value="1"/>
</dbReference>
<dbReference type="EMBL" id="AP018732">
    <property type="protein sequence ID" value="BBE41465.1"/>
    <property type="molecule type" value="Genomic_DNA"/>
</dbReference>
<reference evidence="3 4" key="1">
    <citation type="journal article" date="2019" name="ISME J.">
        <title>Isolation and characterization of a thermophilic sulfur- and iron-reducing thaumarchaeote from a terrestrial acidic hot spring.</title>
        <authorList>
            <person name="Kato S."/>
            <person name="Itoh T."/>
            <person name="Yuki M."/>
            <person name="Nagamori M."/>
            <person name="Ohnishi M."/>
            <person name="Uematsu K."/>
            <person name="Suzuki K."/>
            <person name="Takashina T."/>
            <person name="Ohkuma M."/>
        </authorList>
    </citation>
    <scope>NUCLEOTIDE SEQUENCE [LARGE SCALE GENOMIC DNA]</scope>
    <source>
        <strain evidence="3 4">NAS-02</strain>
    </source>
</reference>
<dbReference type="SUPFAM" id="SSF52540">
    <property type="entry name" value="P-loop containing nucleoside triphosphate hydrolases"/>
    <property type="match status" value="1"/>
</dbReference>
<dbReference type="InterPro" id="IPR011669">
    <property type="entry name" value="DgcN-like"/>
</dbReference>
<feature type="domain" description="D-glutamate N-acetyltransferase-like C-terminal" evidence="1">
    <location>
        <begin position="143"/>
        <end position="339"/>
    </location>
</feature>
<dbReference type="CDD" id="cd01983">
    <property type="entry name" value="SIMIBI"/>
    <property type="match status" value="1"/>
</dbReference>
<sequence>MRRKALILAEGVYGSTDGKTAHGLVRRSDRFDVLGVIDSAYAGMDAGAVLDGKYRDIKIYASLEEALAEHPDADVLVIGAAVAGGRLPPGYRDVVLAALMRGMDVVSGLHEFLSDDPDLSRVAAEHDAEIVDVRKIYSSWRTFYTGEMDQVNSPRIVVVGTDSAIGKRTTALMLAEALGERGVRAAFIGTGQTAWMQGAKYGIVLDAMVNDFITGGLEREIVRAYREERPDVIIIPGQGSLLHPAFPGSLEILTVARPEVVVLQHAPRRTHLDGYPQYPMPDLDRYLKLLELITGHRVYAITINTEGMSPGEADAVAEEYEKKYGVISCAPLQHGVGKIADRLVEDLPRIRTSSTRMTD</sequence>
<dbReference type="InterPro" id="IPR035402">
    <property type="entry name" value="DgcN-like_N"/>
</dbReference>
<evidence type="ECO:0000313" key="3">
    <source>
        <dbReference type="EMBL" id="BBE41465.1"/>
    </source>
</evidence>
<protein>
    <submittedName>
        <fullName evidence="3">Protein often near L-alanine-DL-glutamate epimerase</fullName>
    </submittedName>
</protein>
<dbReference type="Pfam" id="PF07755">
    <property type="entry name" value="DUF1611"/>
    <property type="match status" value="1"/>
</dbReference>
<dbReference type="AlphaFoldDB" id="A0A4P2VJC4"/>
<dbReference type="OrthoDB" id="30617at2157"/>
<dbReference type="Proteomes" id="UP000509448">
    <property type="component" value="Chromosome"/>
</dbReference>
<accession>A0A4P2VJC4</accession>
<name>A0A4P2VJC4_9ARCH</name>
<dbReference type="Pfam" id="PF17396">
    <property type="entry name" value="DUF1611_N"/>
    <property type="match status" value="1"/>
</dbReference>
<dbReference type="Gene3D" id="3.40.50.720">
    <property type="entry name" value="NAD(P)-binding Rossmann-like Domain"/>
    <property type="match status" value="1"/>
</dbReference>
<evidence type="ECO:0000313" key="4">
    <source>
        <dbReference type="Proteomes" id="UP000509448"/>
    </source>
</evidence>
<feature type="domain" description="D-glutamate N-acetyltransferase-like N-terminal" evidence="2">
    <location>
        <begin position="41"/>
        <end position="135"/>
    </location>
</feature>
<dbReference type="GeneID" id="55583870"/>
<gene>
    <name evidence="3" type="ORF">NAS2_0051</name>
</gene>
<dbReference type="InterPro" id="IPR035086">
    <property type="entry name" value="DgcN-like_C"/>
</dbReference>
<proteinExistence type="predicted"/>
<dbReference type="Gene3D" id="3.40.50.300">
    <property type="entry name" value="P-loop containing nucleotide triphosphate hydrolases"/>
    <property type="match status" value="1"/>
</dbReference>
<dbReference type="KEGG" id="ccai:NAS2_0051"/>
<evidence type="ECO:0000259" key="1">
    <source>
        <dbReference type="Pfam" id="PF07755"/>
    </source>
</evidence>
<keyword evidence="4" id="KW-1185">Reference proteome</keyword>